<keyword evidence="3" id="KW-1185">Reference proteome</keyword>
<keyword evidence="1" id="KW-1133">Transmembrane helix</keyword>
<evidence type="ECO:0000256" key="1">
    <source>
        <dbReference type="SAM" id="Phobius"/>
    </source>
</evidence>
<reference evidence="2 3" key="1">
    <citation type="journal article" date="2014" name="Genome Announc.">
        <title>Draft Genome Sequences of Marinobacter similis A3d10T and Marinobacter salarius R9SW1T.</title>
        <authorList>
            <person name="Ivanova E.P."/>
            <person name="Ng H.J."/>
            <person name="Webb H.K."/>
            <person name="Feng G."/>
            <person name="Oshima K."/>
            <person name="Hattori M."/>
            <person name="Ohkuma M."/>
            <person name="Sergeev A.F."/>
            <person name="Mikhailov V.V."/>
            <person name="Crawford R.J."/>
            <person name="Sawabe T."/>
        </authorList>
    </citation>
    <scope>NUCLEOTIDE SEQUENCE [LARGE SCALE GENOMIC DNA]</scope>
    <source>
        <strain evidence="2 3">A3d10</strain>
    </source>
</reference>
<evidence type="ECO:0008006" key="4">
    <source>
        <dbReference type="Google" id="ProtNLM"/>
    </source>
</evidence>
<organism evidence="2 3">
    <name type="scientific">Marinobacter similis</name>
    <dbReference type="NCBI Taxonomy" id="1420916"/>
    <lineage>
        <taxon>Bacteria</taxon>
        <taxon>Pseudomonadati</taxon>
        <taxon>Pseudomonadota</taxon>
        <taxon>Gammaproteobacteria</taxon>
        <taxon>Pseudomonadales</taxon>
        <taxon>Marinobacteraceae</taxon>
        <taxon>Marinobacter</taxon>
    </lineage>
</organism>
<dbReference type="AlphaFoldDB" id="W5YH45"/>
<feature type="transmembrane region" description="Helical" evidence="1">
    <location>
        <begin position="101"/>
        <end position="122"/>
    </location>
</feature>
<protein>
    <recommendedName>
        <fullName evidence="4">DUF2214 domain-containing protein</fullName>
    </recommendedName>
</protein>
<feature type="transmembrane region" description="Helical" evidence="1">
    <location>
        <begin position="134"/>
        <end position="156"/>
    </location>
</feature>
<gene>
    <name evidence="2" type="ORF">AU14_06480</name>
</gene>
<dbReference type="KEGG" id="msx:AU14_06480"/>
<evidence type="ECO:0000313" key="3">
    <source>
        <dbReference type="Proteomes" id="UP000061489"/>
    </source>
</evidence>
<dbReference type="STRING" id="1420916.AU14_06480"/>
<keyword evidence="1" id="KW-0472">Membrane</keyword>
<dbReference type="Proteomes" id="UP000061489">
    <property type="component" value="Chromosome"/>
</dbReference>
<feature type="transmembrane region" description="Helical" evidence="1">
    <location>
        <begin position="25"/>
        <end position="48"/>
    </location>
</feature>
<feature type="transmembrane region" description="Helical" evidence="1">
    <location>
        <begin position="68"/>
        <end position="89"/>
    </location>
</feature>
<name>W5YH45_9GAMM</name>
<proteinExistence type="predicted"/>
<sequence length="159" mass="17018">MAEVVGELAVILEQSALAQALAGSVWWYPLINAGHILGIALLVGGIVPLDLKLLGLWSSLPLQPFWRVLRVTAAAGLALAVTTGSLMFITRATEYLESIWFRAKLLVLLLGLVNIVVIMARYTPGAEDGPVTPALRAGALVSLAVWLLLLVLGRFVGYF</sequence>
<evidence type="ECO:0000313" key="2">
    <source>
        <dbReference type="EMBL" id="AHI28391.1"/>
    </source>
</evidence>
<keyword evidence="1" id="KW-0812">Transmembrane</keyword>
<dbReference type="OrthoDB" id="7063120at2"/>
<dbReference type="RefSeq" id="WP_041343703.1">
    <property type="nucleotide sequence ID" value="NZ_CP007151.1"/>
</dbReference>
<accession>W5YH45</accession>
<dbReference type="EMBL" id="CP007151">
    <property type="protein sequence ID" value="AHI28391.1"/>
    <property type="molecule type" value="Genomic_DNA"/>
</dbReference>
<dbReference type="HOGENOM" id="CLU_116250_1_0_6"/>